<feature type="transmembrane region" description="Helical" evidence="6">
    <location>
        <begin position="309"/>
        <end position="329"/>
    </location>
</feature>
<dbReference type="InterPro" id="IPR011701">
    <property type="entry name" value="MFS"/>
</dbReference>
<feature type="transmembrane region" description="Helical" evidence="6">
    <location>
        <begin position="148"/>
        <end position="168"/>
    </location>
</feature>
<name>D6TXR6_KTERA</name>
<sequence length="401" mass="42372">MENNFIETQSHEWPQRTARSLSWAIYALMLSTFAFGMAEFIIIGLLPNVAHDLNVSISSAGFLVTGYALGIVIGAPLLTVVTGKLSPKSVLLLLLALFTLGNVLAAIAPNYLTLLLARIIAAFANGAFFGIGTVVATEMVAPDKRASAFATMFTGLTLANIIGVPLGTFLGQQAGWHSPFWVIVALSLLAFMSITFLIPRTQHTSTSGLGQEFRILGRKQVLLALLMTTFGFGGVFTIFTYITPFLERITGFSPTAVSLILVLFGVASTLGNIIGGKAADWKLMRSLLVSLVLLALIEALFTITGHNMITAVVTIFLFGIAAFAIIPMLQVRIVDKAKGATALAAAFNAAAFNLGNAGGAFLGGIIAASPQLGLNAITWVGAVVTVVGILITLWSMLLDRH</sequence>
<keyword evidence="9" id="KW-1185">Reference proteome</keyword>
<dbReference type="InParanoid" id="D6TXR6"/>
<evidence type="ECO:0000313" key="9">
    <source>
        <dbReference type="Proteomes" id="UP000004508"/>
    </source>
</evidence>
<dbReference type="AlphaFoldDB" id="D6TXR6"/>
<feature type="transmembrane region" description="Helical" evidence="6">
    <location>
        <begin position="221"/>
        <end position="243"/>
    </location>
</feature>
<dbReference type="RefSeq" id="WP_007913574.1">
    <property type="nucleotide sequence ID" value="NZ_ADVG01000003.1"/>
</dbReference>
<dbReference type="InterPro" id="IPR036259">
    <property type="entry name" value="MFS_trans_sf"/>
</dbReference>
<dbReference type="GO" id="GO:0005886">
    <property type="term" value="C:plasma membrane"/>
    <property type="evidence" value="ECO:0007669"/>
    <property type="project" value="UniProtKB-SubCell"/>
</dbReference>
<keyword evidence="3 6" id="KW-0812">Transmembrane</keyword>
<accession>D6TXR6</accession>
<keyword evidence="5 6" id="KW-0472">Membrane</keyword>
<dbReference type="PROSITE" id="PS50850">
    <property type="entry name" value="MFS"/>
    <property type="match status" value="1"/>
</dbReference>
<dbReference type="InterPro" id="IPR020846">
    <property type="entry name" value="MFS_dom"/>
</dbReference>
<keyword evidence="2" id="KW-1003">Cell membrane</keyword>
<feature type="transmembrane region" description="Helical" evidence="6">
    <location>
        <begin position="376"/>
        <end position="398"/>
    </location>
</feature>
<dbReference type="SUPFAM" id="SSF103473">
    <property type="entry name" value="MFS general substrate transporter"/>
    <property type="match status" value="1"/>
</dbReference>
<keyword evidence="4 6" id="KW-1133">Transmembrane helix</keyword>
<evidence type="ECO:0000256" key="5">
    <source>
        <dbReference type="ARBA" id="ARBA00023136"/>
    </source>
</evidence>
<dbReference type="CDD" id="cd17324">
    <property type="entry name" value="MFS_NepI_like"/>
    <property type="match status" value="1"/>
</dbReference>
<dbReference type="PANTHER" id="PTHR43124:SF8">
    <property type="entry name" value="INNER MEMBRANE TRANSPORT PROTEIN YDHP"/>
    <property type="match status" value="1"/>
</dbReference>
<dbReference type="PANTHER" id="PTHR43124">
    <property type="entry name" value="PURINE EFFLUX PUMP PBUE"/>
    <property type="match status" value="1"/>
</dbReference>
<dbReference type="eggNOG" id="COG2814">
    <property type="taxonomic scope" value="Bacteria"/>
</dbReference>
<organism evidence="8 9">
    <name type="scientific">Ktedonobacter racemifer DSM 44963</name>
    <dbReference type="NCBI Taxonomy" id="485913"/>
    <lineage>
        <taxon>Bacteria</taxon>
        <taxon>Bacillati</taxon>
        <taxon>Chloroflexota</taxon>
        <taxon>Ktedonobacteria</taxon>
        <taxon>Ktedonobacterales</taxon>
        <taxon>Ktedonobacteraceae</taxon>
        <taxon>Ktedonobacter</taxon>
    </lineage>
</organism>
<dbReference type="Proteomes" id="UP000004508">
    <property type="component" value="Unassembled WGS sequence"/>
</dbReference>
<comment type="subcellular location">
    <subcellularLocation>
        <location evidence="1">Cell membrane</location>
        <topology evidence="1">Multi-pass membrane protein</topology>
    </subcellularLocation>
</comment>
<dbReference type="FunCoup" id="D6TXR6">
    <property type="interactions" value="257"/>
</dbReference>
<dbReference type="GO" id="GO:0022857">
    <property type="term" value="F:transmembrane transporter activity"/>
    <property type="evidence" value="ECO:0007669"/>
    <property type="project" value="InterPro"/>
</dbReference>
<comment type="caution">
    <text evidence="8">The sequence shown here is derived from an EMBL/GenBank/DDBJ whole genome shotgun (WGS) entry which is preliminary data.</text>
</comment>
<dbReference type="InterPro" id="IPR050189">
    <property type="entry name" value="MFS_Efflux_Transporters"/>
</dbReference>
<feature type="transmembrane region" description="Helical" evidence="6">
    <location>
        <begin position="255"/>
        <end position="274"/>
    </location>
</feature>
<feature type="transmembrane region" description="Helical" evidence="6">
    <location>
        <begin position="286"/>
        <end position="303"/>
    </location>
</feature>
<feature type="transmembrane region" description="Helical" evidence="6">
    <location>
        <begin position="90"/>
        <end position="109"/>
    </location>
</feature>
<feature type="transmembrane region" description="Helical" evidence="6">
    <location>
        <begin position="21"/>
        <end position="45"/>
    </location>
</feature>
<proteinExistence type="predicted"/>
<evidence type="ECO:0000256" key="1">
    <source>
        <dbReference type="ARBA" id="ARBA00004651"/>
    </source>
</evidence>
<feature type="transmembrane region" description="Helical" evidence="6">
    <location>
        <begin position="57"/>
        <end position="78"/>
    </location>
</feature>
<dbReference type="OrthoDB" id="9788453at2"/>
<evidence type="ECO:0000256" key="3">
    <source>
        <dbReference type="ARBA" id="ARBA00022692"/>
    </source>
</evidence>
<evidence type="ECO:0000259" key="7">
    <source>
        <dbReference type="PROSITE" id="PS50850"/>
    </source>
</evidence>
<dbReference type="STRING" id="485913.Krac_4038"/>
<evidence type="ECO:0000256" key="2">
    <source>
        <dbReference type="ARBA" id="ARBA00022475"/>
    </source>
</evidence>
<feature type="transmembrane region" description="Helical" evidence="6">
    <location>
        <begin position="180"/>
        <end position="200"/>
    </location>
</feature>
<reference evidence="8 9" key="1">
    <citation type="journal article" date="2011" name="Stand. Genomic Sci.">
        <title>Non-contiguous finished genome sequence and contextual data of the filamentous soil bacterium Ktedonobacter racemifer type strain (SOSP1-21).</title>
        <authorList>
            <person name="Chang Y.J."/>
            <person name="Land M."/>
            <person name="Hauser L."/>
            <person name="Chertkov O."/>
            <person name="Del Rio T.G."/>
            <person name="Nolan M."/>
            <person name="Copeland A."/>
            <person name="Tice H."/>
            <person name="Cheng J.F."/>
            <person name="Lucas S."/>
            <person name="Han C."/>
            <person name="Goodwin L."/>
            <person name="Pitluck S."/>
            <person name="Ivanova N."/>
            <person name="Ovchinikova G."/>
            <person name="Pati A."/>
            <person name="Chen A."/>
            <person name="Palaniappan K."/>
            <person name="Mavromatis K."/>
            <person name="Liolios K."/>
            <person name="Brettin T."/>
            <person name="Fiebig A."/>
            <person name="Rohde M."/>
            <person name="Abt B."/>
            <person name="Goker M."/>
            <person name="Detter J.C."/>
            <person name="Woyke T."/>
            <person name="Bristow J."/>
            <person name="Eisen J.A."/>
            <person name="Markowitz V."/>
            <person name="Hugenholtz P."/>
            <person name="Kyrpides N.C."/>
            <person name="Klenk H.P."/>
            <person name="Lapidus A."/>
        </authorList>
    </citation>
    <scope>NUCLEOTIDE SEQUENCE [LARGE SCALE GENOMIC DNA]</scope>
    <source>
        <strain evidence="9">DSM 44963</strain>
    </source>
</reference>
<dbReference type="EMBL" id="ADVG01000003">
    <property type="protein sequence ID" value="EFH83113.1"/>
    <property type="molecule type" value="Genomic_DNA"/>
</dbReference>
<feature type="domain" description="Major facilitator superfamily (MFS) profile" evidence="7">
    <location>
        <begin position="24"/>
        <end position="400"/>
    </location>
</feature>
<gene>
    <name evidence="8" type="ORF">Krac_4038</name>
</gene>
<evidence type="ECO:0000313" key="8">
    <source>
        <dbReference type="EMBL" id="EFH83113.1"/>
    </source>
</evidence>
<evidence type="ECO:0000256" key="6">
    <source>
        <dbReference type="SAM" id="Phobius"/>
    </source>
</evidence>
<dbReference type="Gene3D" id="1.20.1250.20">
    <property type="entry name" value="MFS general substrate transporter like domains"/>
    <property type="match status" value="2"/>
</dbReference>
<dbReference type="Pfam" id="PF07690">
    <property type="entry name" value="MFS_1"/>
    <property type="match status" value="1"/>
</dbReference>
<feature type="transmembrane region" description="Helical" evidence="6">
    <location>
        <begin position="115"/>
        <end position="136"/>
    </location>
</feature>
<protein>
    <submittedName>
        <fullName evidence="8">Major facilitator superfamily MFS_1</fullName>
    </submittedName>
</protein>
<feature type="transmembrane region" description="Helical" evidence="6">
    <location>
        <begin position="341"/>
        <end position="370"/>
    </location>
</feature>
<evidence type="ECO:0000256" key="4">
    <source>
        <dbReference type="ARBA" id="ARBA00022989"/>
    </source>
</evidence>